<protein>
    <submittedName>
        <fullName evidence="3">Amidohydrolase family protein</fullName>
    </submittedName>
</protein>
<keyword evidence="4" id="KW-1185">Reference proteome</keyword>
<feature type="signal peptide" evidence="1">
    <location>
        <begin position="1"/>
        <end position="19"/>
    </location>
</feature>
<evidence type="ECO:0000313" key="3">
    <source>
        <dbReference type="EMBL" id="MBG9375999.1"/>
    </source>
</evidence>
<dbReference type="Gene3D" id="3.20.20.140">
    <property type="entry name" value="Metal-dependent hydrolases"/>
    <property type="match status" value="1"/>
</dbReference>
<dbReference type="GO" id="GO:0016810">
    <property type="term" value="F:hydrolase activity, acting on carbon-nitrogen (but not peptide) bonds"/>
    <property type="evidence" value="ECO:0007669"/>
    <property type="project" value="InterPro"/>
</dbReference>
<evidence type="ECO:0000313" key="4">
    <source>
        <dbReference type="Proteomes" id="UP000628448"/>
    </source>
</evidence>
<dbReference type="InterPro" id="IPR051781">
    <property type="entry name" value="Metallo-dep_Hydrolase"/>
</dbReference>
<dbReference type="SUPFAM" id="SSF51338">
    <property type="entry name" value="Composite domain of metallo-dependent hydrolases"/>
    <property type="match status" value="1"/>
</dbReference>
<dbReference type="InterPro" id="IPR032466">
    <property type="entry name" value="Metal_Hydrolase"/>
</dbReference>
<dbReference type="RefSeq" id="WP_196990021.1">
    <property type="nucleotide sequence ID" value="NZ_JADWYR010000001.1"/>
</dbReference>
<dbReference type="Proteomes" id="UP000628448">
    <property type="component" value="Unassembled WGS sequence"/>
</dbReference>
<dbReference type="SUPFAM" id="SSF51556">
    <property type="entry name" value="Metallo-dependent hydrolases"/>
    <property type="match status" value="1"/>
</dbReference>
<organism evidence="3 4">
    <name type="scientific">Panacibacter microcysteis</name>
    <dbReference type="NCBI Taxonomy" id="2793269"/>
    <lineage>
        <taxon>Bacteria</taxon>
        <taxon>Pseudomonadati</taxon>
        <taxon>Bacteroidota</taxon>
        <taxon>Chitinophagia</taxon>
        <taxon>Chitinophagales</taxon>
        <taxon>Chitinophagaceae</taxon>
        <taxon>Panacibacter</taxon>
    </lineage>
</organism>
<dbReference type="PANTHER" id="PTHR43135">
    <property type="entry name" value="ALPHA-D-RIBOSE 1-METHYLPHOSPHONATE 5-TRIPHOSPHATE DIPHOSPHATASE"/>
    <property type="match status" value="1"/>
</dbReference>
<name>A0A931E843_9BACT</name>
<reference evidence="3" key="1">
    <citation type="submission" date="2020-11" db="EMBL/GenBank/DDBJ databases">
        <title>Bacterial whole genome sequence for Panacibacter sp. DH6.</title>
        <authorList>
            <person name="Le V."/>
            <person name="Ko S."/>
            <person name="Ahn C.-Y."/>
            <person name="Oh H.-M."/>
        </authorList>
    </citation>
    <scope>NUCLEOTIDE SEQUENCE</scope>
    <source>
        <strain evidence="3">DH6</strain>
    </source>
</reference>
<dbReference type="PANTHER" id="PTHR43135:SF3">
    <property type="entry name" value="ALPHA-D-RIBOSE 1-METHYLPHOSPHONATE 5-TRIPHOSPHATE DIPHOSPHATASE"/>
    <property type="match status" value="1"/>
</dbReference>
<feature type="domain" description="Amidohydrolase-related" evidence="2">
    <location>
        <begin position="339"/>
        <end position="397"/>
    </location>
</feature>
<dbReference type="Pfam" id="PF01979">
    <property type="entry name" value="Amidohydro_1"/>
    <property type="match status" value="1"/>
</dbReference>
<dbReference type="InterPro" id="IPR011059">
    <property type="entry name" value="Metal-dep_hydrolase_composite"/>
</dbReference>
<dbReference type="Gene3D" id="2.30.40.10">
    <property type="entry name" value="Urease, subunit C, domain 1"/>
    <property type="match status" value="1"/>
</dbReference>
<sequence>MKKIFLSICLMSIIQTMQAQETVYPAAPQQGTIALTHATIHKGNGEIVEDGMVLFSNGKIIDVRKTAPVADAKVIDCTGKHIYPGLISAATNLGLNEIGAVRATRDEYELGSINPNVRSAIAYNTDSKIINTLKDNGILFANVIPNGGIISGSSSVMQLDAWNWEDAVYKMDGGIHFRMPYLARFSENDDPVKDAMKKIDDVRLFFRGAKAYMAEQRHEHTNLKFEAVRGLFSKQQTFFVHCELVKEMMVAVEFAKEFGFKTVIVGGSDSWKITDYLKENNIAIIVNQMHTLPNMQDDDVDLPYKLPYLLQQAGVSYCISDQDEQNRYRNLPFNAGVAAGYGLTKEQALQAITLNAAKILGIDDRTGSVEKGKDANIVVSNGDILDMKTSIITYAFIQGRQLTLDDKQKQLYEKYKHKYNIN</sequence>
<keyword evidence="1" id="KW-0732">Signal</keyword>
<comment type="caution">
    <text evidence="3">The sequence shown here is derived from an EMBL/GenBank/DDBJ whole genome shotgun (WGS) entry which is preliminary data.</text>
</comment>
<proteinExistence type="predicted"/>
<dbReference type="AlphaFoldDB" id="A0A931E843"/>
<gene>
    <name evidence="3" type="ORF">I5907_07120</name>
</gene>
<accession>A0A931E843</accession>
<dbReference type="InterPro" id="IPR006680">
    <property type="entry name" value="Amidohydro-rel"/>
</dbReference>
<dbReference type="EMBL" id="JADWYR010000001">
    <property type="protein sequence ID" value="MBG9375999.1"/>
    <property type="molecule type" value="Genomic_DNA"/>
</dbReference>
<evidence type="ECO:0000259" key="2">
    <source>
        <dbReference type="Pfam" id="PF01979"/>
    </source>
</evidence>
<feature type="chain" id="PRO_5037366174" evidence="1">
    <location>
        <begin position="20"/>
        <end position="422"/>
    </location>
</feature>
<evidence type="ECO:0000256" key="1">
    <source>
        <dbReference type="SAM" id="SignalP"/>
    </source>
</evidence>